<protein>
    <submittedName>
        <fullName evidence="2">Uncharacterized protein</fullName>
    </submittedName>
</protein>
<dbReference type="EMBL" id="LXQA010245837">
    <property type="protein sequence ID" value="MCI37553.1"/>
    <property type="molecule type" value="Genomic_DNA"/>
</dbReference>
<feature type="non-terminal residue" evidence="2">
    <location>
        <position position="70"/>
    </location>
</feature>
<evidence type="ECO:0000313" key="3">
    <source>
        <dbReference type="Proteomes" id="UP000265520"/>
    </source>
</evidence>
<feature type="region of interest" description="Disordered" evidence="1">
    <location>
        <begin position="36"/>
        <end position="70"/>
    </location>
</feature>
<keyword evidence="3" id="KW-1185">Reference proteome</keyword>
<dbReference type="AlphaFoldDB" id="A0A392RLP4"/>
<dbReference type="Proteomes" id="UP000265520">
    <property type="component" value="Unassembled WGS sequence"/>
</dbReference>
<reference evidence="2 3" key="1">
    <citation type="journal article" date="2018" name="Front. Plant Sci.">
        <title>Red Clover (Trifolium pratense) and Zigzag Clover (T. medium) - A Picture of Genomic Similarities and Differences.</title>
        <authorList>
            <person name="Dluhosova J."/>
            <person name="Istvanek J."/>
            <person name="Nedelnik J."/>
            <person name="Repkova J."/>
        </authorList>
    </citation>
    <scope>NUCLEOTIDE SEQUENCE [LARGE SCALE GENOMIC DNA]</scope>
    <source>
        <strain evidence="3">cv. 10/8</strain>
        <tissue evidence="2">Leaf</tissue>
    </source>
</reference>
<evidence type="ECO:0000313" key="2">
    <source>
        <dbReference type="EMBL" id="MCI37553.1"/>
    </source>
</evidence>
<proteinExistence type="predicted"/>
<name>A0A392RLP4_9FABA</name>
<evidence type="ECO:0000256" key="1">
    <source>
        <dbReference type="SAM" id="MobiDB-lite"/>
    </source>
</evidence>
<organism evidence="2 3">
    <name type="scientific">Trifolium medium</name>
    <dbReference type="NCBI Taxonomy" id="97028"/>
    <lineage>
        <taxon>Eukaryota</taxon>
        <taxon>Viridiplantae</taxon>
        <taxon>Streptophyta</taxon>
        <taxon>Embryophyta</taxon>
        <taxon>Tracheophyta</taxon>
        <taxon>Spermatophyta</taxon>
        <taxon>Magnoliopsida</taxon>
        <taxon>eudicotyledons</taxon>
        <taxon>Gunneridae</taxon>
        <taxon>Pentapetalae</taxon>
        <taxon>rosids</taxon>
        <taxon>fabids</taxon>
        <taxon>Fabales</taxon>
        <taxon>Fabaceae</taxon>
        <taxon>Papilionoideae</taxon>
        <taxon>50 kb inversion clade</taxon>
        <taxon>NPAAA clade</taxon>
        <taxon>Hologalegina</taxon>
        <taxon>IRL clade</taxon>
        <taxon>Trifolieae</taxon>
        <taxon>Trifolium</taxon>
    </lineage>
</organism>
<sequence length="70" mass="7441">ILTSGWHLSICGTPVGIFCLVPWLIRPIAAGHLLSSSPPLSSLNHRDVSLPPGLRKSARSSPDHPLLPLS</sequence>
<accession>A0A392RLP4</accession>
<feature type="non-terminal residue" evidence="2">
    <location>
        <position position="1"/>
    </location>
</feature>
<comment type="caution">
    <text evidence="2">The sequence shown here is derived from an EMBL/GenBank/DDBJ whole genome shotgun (WGS) entry which is preliminary data.</text>
</comment>